<reference evidence="3 4" key="1">
    <citation type="journal article" date="2011" name="Proc. Natl. Acad. Sci. U.S.A.">
        <title>Evolutionary erosion of yeast sex chromosomes by mating-type switching accidents.</title>
        <authorList>
            <person name="Gordon J.L."/>
            <person name="Armisen D."/>
            <person name="Proux-Wera E."/>
            <person name="Oheigeartaigh S.S."/>
            <person name="Byrne K.P."/>
            <person name="Wolfe K.H."/>
        </authorList>
    </citation>
    <scope>NUCLEOTIDE SEQUENCE [LARGE SCALE GENOMIC DNA]</scope>
    <source>
        <strain evidence="4">ATCC 34711 / CBS 6284 / DSM 70876 / NBRC 10599 / NRRL Y-10934 / UCD 77-7</strain>
    </source>
</reference>
<dbReference type="RefSeq" id="XP_004179176.1">
    <property type="nucleotide sequence ID" value="XM_004179128.1"/>
</dbReference>
<evidence type="ECO:0000259" key="2">
    <source>
        <dbReference type="PROSITE" id="PS50888"/>
    </source>
</evidence>
<dbReference type="GeneID" id="14494056"/>
<proteinExistence type="predicted"/>
<dbReference type="GO" id="GO:0046983">
    <property type="term" value="F:protein dimerization activity"/>
    <property type="evidence" value="ECO:0007669"/>
    <property type="project" value="InterPro"/>
</dbReference>
<dbReference type="OrthoDB" id="5778525at2759"/>
<feature type="domain" description="BHLH" evidence="2">
    <location>
        <begin position="45"/>
        <end position="97"/>
    </location>
</feature>
<keyword evidence="4" id="KW-1185">Reference proteome</keyword>
<dbReference type="Proteomes" id="UP000002866">
    <property type="component" value="Chromosome 2"/>
</dbReference>
<dbReference type="InterPro" id="IPR036638">
    <property type="entry name" value="HLH_DNA-bd_sf"/>
</dbReference>
<dbReference type="InParanoid" id="I2GZV5"/>
<gene>
    <name evidence="3" type="primary">TBLA0B08420</name>
    <name evidence="3" type="ORF">TBLA_0B08420</name>
</gene>
<dbReference type="GO" id="GO:0001228">
    <property type="term" value="F:DNA-binding transcription activator activity, RNA polymerase II-specific"/>
    <property type="evidence" value="ECO:0007669"/>
    <property type="project" value="EnsemblFungi"/>
</dbReference>
<dbReference type="EMBL" id="HE806317">
    <property type="protein sequence ID" value="CCH59657.1"/>
    <property type="molecule type" value="Genomic_DNA"/>
</dbReference>
<feature type="compositionally biased region" description="Polar residues" evidence="1">
    <location>
        <begin position="1"/>
        <end position="24"/>
    </location>
</feature>
<dbReference type="eggNOG" id="KOG3582">
    <property type="taxonomic scope" value="Eukaryota"/>
</dbReference>
<dbReference type="Gene3D" id="4.10.280.10">
    <property type="entry name" value="Helix-loop-helix DNA-binding domain"/>
    <property type="match status" value="1"/>
</dbReference>
<sequence length="146" mass="16962">MDTTDSQSSFIDSPVPNSLSNSADSKVKKVRKPRSKKVNKLSQDQVRINHVDSEKRRRDLVRGIYDKLVETVPDLTPDEGRSEIAIYCKTINYLEWLYYRNKSLRIQLSEKIRLSTDPEVKKIKIDESLTWDINEAALNISHKLEE</sequence>
<feature type="compositionally biased region" description="Basic residues" evidence="1">
    <location>
        <begin position="28"/>
        <end position="39"/>
    </location>
</feature>
<dbReference type="GO" id="GO:0008654">
    <property type="term" value="P:phospholipid biosynthetic process"/>
    <property type="evidence" value="ECO:0007669"/>
    <property type="project" value="EnsemblFungi"/>
</dbReference>
<accession>I2GZV5</accession>
<organism evidence="3 4">
    <name type="scientific">Henningerozyma blattae (strain ATCC 34711 / CBS 6284 / DSM 70876 / NBRC 10599 / NRRL Y-10934 / UCD 77-7)</name>
    <name type="common">Yeast</name>
    <name type="synonym">Tetrapisispora blattae</name>
    <dbReference type="NCBI Taxonomy" id="1071380"/>
    <lineage>
        <taxon>Eukaryota</taxon>
        <taxon>Fungi</taxon>
        <taxon>Dikarya</taxon>
        <taxon>Ascomycota</taxon>
        <taxon>Saccharomycotina</taxon>
        <taxon>Saccharomycetes</taxon>
        <taxon>Saccharomycetales</taxon>
        <taxon>Saccharomycetaceae</taxon>
        <taxon>Henningerozyma</taxon>
    </lineage>
</organism>
<dbReference type="Pfam" id="PF23181">
    <property type="entry name" value="bHLH_INO4"/>
    <property type="match status" value="1"/>
</dbReference>
<dbReference type="STRING" id="1071380.I2GZV5"/>
<dbReference type="HOGENOM" id="CLU_145552_1_0_1"/>
<dbReference type="AlphaFoldDB" id="I2GZV5"/>
<dbReference type="SUPFAM" id="SSF47459">
    <property type="entry name" value="HLH, helix-loop-helix DNA-binding domain"/>
    <property type="match status" value="1"/>
</dbReference>
<protein>
    <recommendedName>
        <fullName evidence="2">BHLH domain-containing protein</fullName>
    </recommendedName>
</protein>
<evidence type="ECO:0000313" key="3">
    <source>
        <dbReference type="EMBL" id="CCH59657.1"/>
    </source>
</evidence>
<dbReference type="InterPro" id="IPR011598">
    <property type="entry name" value="bHLH_dom"/>
</dbReference>
<dbReference type="PROSITE" id="PS50888">
    <property type="entry name" value="BHLH"/>
    <property type="match status" value="1"/>
</dbReference>
<dbReference type="GO" id="GO:0090575">
    <property type="term" value="C:RNA polymerase II transcription regulator complex"/>
    <property type="evidence" value="ECO:0007669"/>
    <property type="project" value="EnsemblFungi"/>
</dbReference>
<dbReference type="InterPro" id="IPR057072">
    <property type="entry name" value="bHLH_INO4"/>
</dbReference>
<dbReference type="KEGG" id="tbl:TBLA_0B08420"/>
<feature type="region of interest" description="Disordered" evidence="1">
    <location>
        <begin position="1"/>
        <end position="43"/>
    </location>
</feature>
<evidence type="ECO:0000313" key="4">
    <source>
        <dbReference type="Proteomes" id="UP000002866"/>
    </source>
</evidence>
<dbReference type="GO" id="GO:0000978">
    <property type="term" value="F:RNA polymerase II cis-regulatory region sequence-specific DNA binding"/>
    <property type="evidence" value="ECO:0007669"/>
    <property type="project" value="EnsemblFungi"/>
</dbReference>
<evidence type="ECO:0000256" key="1">
    <source>
        <dbReference type="SAM" id="MobiDB-lite"/>
    </source>
</evidence>
<name>I2GZV5_HENB6</name>
<dbReference type="FunCoup" id="I2GZV5">
    <property type="interactions" value="1421"/>
</dbReference>